<proteinExistence type="predicted"/>
<sequence>MKPQIRVVSPANRGGSSCKREISGASKLQPSNCRQRRWRNLVVSKFVESFSVSPANCLRRRSTLFGNKIFQEYFHMPVRLLSSKI</sequence>
<comment type="caution">
    <text evidence="2">The sequence shown here is derived from an EMBL/GenBank/DDBJ whole genome shotgun (WGS) entry which is preliminary data.</text>
</comment>
<reference evidence="2 3" key="1">
    <citation type="submission" date="2024-01" db="EMBL/GenBank/DDBJ databases">
        <title>The genomes of 5 underutilized Papilionoideae crops provide insights into root nodulation and disease resistanc.</title>
        <authorList>
            <person name="Jiang F."/>
        </authorList>
    </citation>
    <scope>NUCLEOTIDE SEQUENCE [LARGE SCALE GENOMIC DNA]</scope>
    <source>
        <strain evidence="2">DUOXIRENSHENG_FW03</strain>
        <tissue evidence="2">Leaves</tissue>
    </source>
</reference>
<keyword evidence="3" id="KW-1185">Reference proteome</keyword>
<accession>A0AAN9RU35</accession>
<evidence type="ECO:0000313" key="2">
    <source>
        <dbReference type="EMBL" id="KAK7383212.1"/>
    </source>
</evidence>
<evidence type="ECO:0000256" key="1">
    <source>
        <dbReference type="SAM" id="MobiDB-lite"/>
    </source>
</evidence>
<organism evidence="2 3">
    <name type="scientific">Psophocarpus tetragonolobus</name>
    <name type="common">Winged bean</name>
    <name type="synonym">Dolichos tetragonolobus</name>
    <dbReference type="NCBI Taxonomy" id="3891"/>
    <lineage>
        <taxon>Eukaryota</taxon>
        <taxon>Viridiplantae</taxon>
        <taxon>Streptophyta</taxon>
        <taxon>Embryophyta</taxon>
        <taxon>Tracheophyta</taxon>
        <taxon>Spermatophyta</taxon>
        <taxon>Magnoliopsida</taxon>
        <taxon>eudicotyledons</taxon>
        <taxon>Gunneridae</taxon>
        <taxon>Pentapetalae</taxon>
        <taxon>rosids</taxon>
        <taxon>fabids</taxon>
        <taxon>Fabales</taxon>
        <taxon>Fabaceae</taxon>
        <taxon>Papilionoideae</taxon>
        <taxon>50 kb inversion clade</taxon>
        <taxon>NPAAA clade</taxon>
        <taxon>indigoferoid/millettioid clade</taxon>
        <taxon>Phaseoleae</taxon>
        <taxon>Psophocarpus</taxon>
    </lineage>
</organism>
<dbReference type="AlphaFoldDB" id="A0AAN9RU35"/>
<dbReference type="EMBL" id="JAYMYS010000008">
    <property type="protein sequence ID" value="KAK7383212.1"/>
    <property type="molecule type" value="Genomic_DNA"/>
</dbReference>
<protein>
    <submittedName>
        <fullName evidence="2">Uncharacterized protein</fullName>
    </submittedName>
</protein>
<feature type="region of interest" description="Disordered" evidence="1">
    <location>
        <begin position="1"/>
        <end position="23"/>
    </location>
</feature>
<gene>
    <name evidence="2" type="ORF">VNO78_28885</name>
</gene>
<name>A0AAN9RU35_PSOTE</name>
<evidence type="ECO:0000313" key="3">
    <source>
        <dbReference type="Proteomes" id="UP001386955"/>
    </source>
</evidence>
<dbReference type="Proteomes" id="UP001386955">
    <property type="component" value="Unassembled WGS sequence"/>
</dbReference>